<dbReference type="EC" id="5.1.3.13" evidence="3"/>
<dbReference type="GO" id="GO:0019305">
    <property type="term" value="P:dTDP-rhamnose biosynthetic process"/>
    <property type="evidence" value="ECO:0007669"/>
    <property type="project" value="UniProtKB-UniRule"/>
</dbReference>
<dbReference type="NCBIfam" id="TIGR01221">
    <property type="entry name" value="rmlC"/>
    <property type="match status" value="1"/>
</dbReference>
<dbReference type="InterPro" id="IPR011051">
    <property type="entry name" value="RmlC_Cupin_sf"/>
</dbReference>
<dbReference type="PANTHER" id="PTHR21047:SF2">
    <property type="entry name" value="THYMIDINE DIPHOSPHO-4-KETO-RHAMNOSE 3,5-EPIMERASE"/>
    <property type="match status" value="1"/>
</dbReference>
<comment type="caution">
    <text evidence="4">The sequence shown here is derived from an EMBL/GenBank/DDBJ whole genome shotgun (WGS) entry which is preliminary data.</text>
</comment>
<reference evidence="4 5" key="1">
    <citation type="submission" date="2016-10" db="EMBL/GenBank/DDBJ databases">
        <authorList>
            <person name="Varghese N."/>
            <person name="Submissions S."/>
        </authorList>
    </citation>
    <scope>NUCLEOTIDE SEQUENCE [LARGE SCALE GENOMIC DNA]</scope>
    <source>
        <strain evidence="4 5">WCC6</strain>
    </source>
</reference>
<dbReference type="PANTHER" id="PTHR21047">
    <property type="entry name" value="DTDP-6-DEOXY-D-GLUCOSE-3,5 EPIMERASE"/>
    <property type="match status" value="1"/>
</dbReference>
<evidence type="ECO:0000313" key="5">
    <source>
        <dbReference type="Proteomes" id="UP000182379"/>
    </source>
</evidence>
<comment type="pathway">
    <text evidence="3">Carbohydrate biosynthesis; dTDP-L-rhamnose biosynthesis.</text>
</comment>
<dbReference type="Gene3D" id="2.60.120.10">
    <property type="entry name" value="Jelly Rolls"/>
    <property type="match status" value="1"/>
</dbReference>
<evidence type="ECO:0000256" key="3">
    <source>
        <dbReference type="RuleBase" id="RU364069"/>
    </source>
</evidence>
<dbReference type="InterPro" id="IPR014710">
    <property type="entry name" value="RmlC-like_jellyroll"/>
</dbReference>
<name>A0A1H2ZUY8_ACIFE</name>
<dbReference type="AlphaFoldDB" id="A0A1H2ZUY8"/>
<feature type="active site" description="Proton donor" evidence="1">
    <location>
        <position position="150"/>
    </location>
</feature>
<dbReference type="Proteomes" id="UP000182379">
    <property type="component" value="Unassembled WGS sequence"/>
</dbReference>
<comment type="catalytic activity">
    <reaction evidence="3">
        <text>dTDP-4-dehydro-6-deoxy-alpha-D-glucose = dTDP-4-dehydro-beta-L-rhamnose</text>
        <dbReference type="Rhea" id="RHEA:16969"/>
        <dbReference type="ChEBI" id="CHEBI:57649"/>
        <dbReference type="ChEBI" id="CHEBI:62830"/>
        <dbReference type="EC" id="5.1.3.13"/>
    </reaction>
</comment>
<feature type="site" description="Participates in a stacking interaction with the thymidine ring of dTDP-4-oxo-6-deoxyglucose" evidence="2">
    <location>
        <position position="156"/>
    </location>
</feature>
<proteinExistence type="inferred from homology"/>
<evidence type="ECO:0000256" key="1">
    <source>
        <dbReference type="PIRSR" id="PIRSR600888-1"/>
    </source>
</evidence>
<evidence type="ECO:0000313" key="4">
    <source>
        <dbReference type="EMBL" id="SDX20519.1"/>
    </source>
</evidence>
<evidence type="ECO:0000256" key="2">
    <source>
        <dbReference type="PIRSR" id="PIRSR600888-3"/>
    </source>
</evidence>
<feature type="active site" description="Proton acceptor" evidence="1">
    <location>
        <position position="81"/>
    </location>
</feature>
<dbReference type="GO" id="GO:0008830">
    <property type="term" value="F:dTDP-4-dehydrorhamnose 3,5-epimerase activity"/>
    <property type="evidence" value="ECO:0007669"/>
    <property type="project" value="UniProtKB-UniRule"/>
</dbReference>
<dbReference type="CDD" id="cd00438">
    <property type="entry name" value="cupin_RmlC"/>
    <property type="match status" value="1"/>
</dbReference>
<keyword evidence="3" id="KW-0413">Isomerase</keyword>
<dbReference type="EMBL" id="FNOP01000016">
    <property type="protein sequence ID" value="SDX20519.1"/>
    <property type="molecule type" value="Genomic_DNA"/>
</dbReference>
<comment type="similarity">
    <text evidence="3">Belongs to the dTDP-4-dehydrorhamnose 3,5-epimerase family.</text>
</comment>
<dbReference type="GO" id="GO:0005829">
    <property type="term" value="C:cytosol"/>
    <property type="evidence" value="ECO:0007669"/>
    <property type="project" value="TreeGrafter"/>
</dbReference>
<dbReference type="GO" id="GO:0000271">
    <property type="term" value="P:polysaccharide biosynthetic process"/>
    <property type="evidence" value="ECO:0007669"/>
    <property type="project" value="TreeGrafter"/>
</dbReference>
<protein>
    <recommendedName>
        <fullName evidence="3">dTDP-4-dehydrorhamnose 3,5-epimerase</fullName>
        <ecNumber evidence="3">5.1.3.13</ecNumber>
    </recommendedName>
    <alternativeName>
        <fullName evidence="3">Thymidine diphospho-4-keto-rhamnose 3,5-epimerase</fullName>
    </alternativeName>
</protein>
<dbReference type="UniPathway" id="UPA00124"/>
<dbReference type="SUPFAM" id="SSF51182">
    <property type="entry name" value="RmlC-like cupins"/>
    <property type="match status" value="1"/>
</dbReference>
<sequence length="217" mass="24585">MNDERITIHEEGTVITMQIKVTKNVGGIDGLCIIEPAVHGDARGYFMETYNKKEMEEAGIHVDFVQDNQSMSTKGVLRGLHFQKHYPQCKLVRAVRGSVFDVAVDLRADSKTYGKWYGVELTDENKKQFLIPEGFAHGFLVLSDEAEFCYKVNDYWHPNDEGGMAWNDPEIGIQWPQVVGNYPGSASSEGYHLEDGTPLNLSDKDTKWRGIKDTFKF</sequence>
<organism evidence="4 5">
    <name type="scientific">Acidaminococcus fermentans</name>
    <dbReference type="NCBI Taxonomy" id="905"/>
    <lineage>
        <taxon>Bacteria</taxon>
        <taxon>Bacillati</taxon>
        <taxon>Bacillota</taxon>
        <taxon>Negativicutes</taxon>
        <taxon>Acidaminococcales</taxon>
        <taxon>Acidaminococcaceae</taxon>
        <taxon>Acidaminococcus</taxon>
    </lineage>
</organism>
<accession>A0A1H2ZUY8</accession>
<dbReference type="InterPro" id="IPR000888">
    <property type="entry name" value="RmlC-like"/>
</dbReference>
<comment type="subunit">
    <text evidence="3">Homodimer.</text>
</comment>
<comment type="function">
    <text evidence="3">Catalyzes the epimerization of the C3' and C5'positions of dTDP-6-deoxy-D-xylo-4-hexulose, forming dTDP-6-deoxy-L-lyxo-4-hexulose.</text>
</comment>
<gene>
    <name evidence="4" type="ORF">SAMN05216495_11634</name>
</gene>
<dbReference type="Pfam" id="PF00908">
    <property type="entry name" value="dTDP_sugar_isom"/>
    <property type="match status" value="1"/>
</dbReference>